<organism evidence="2 3">
    <name type="scientific">Clavelina lepadiformis</name>
    <name type="common">Light-bulb sea squirt</name>
    <name type="synonym">Ascidia lepadiformis</name>
    <dbReference type="NCBI Taxonomy" id="159417"/>
    <lineage>
        <taxon>Eukaryota</taxon>
        <taxon>Metazoa</taxon>
        <taxon>Chordata</taxon>
        <taxon>Tunicata</taxon>
        <taxon>Ascidiacea</taxon>
        <taxon>Aplousobranchia</taxon>
        <taxon>Clavelinidae</taxon>
        <taxon>Clavelina</taxon>
    </lineage>
</organism>
<sequence length="111" mass="12054">MAPPQDPGVSTHTHGLISFQEIEAHTFWEVKGLSSTAVNNNMEDVKETYSDPCKGDVGEKLDEPSSSSDDDKLLFVTASIDYGHFALLGVALILDSSFKTSLDLPLPGNWE</sequence>
<gene>
    <name evidence="2" type="ORF">CVLEPA_LOCUS21155</name>
</gene>
<accession>A0ABP0GEE8</accession>
<evidence type="ECO:0000313" key="3">
    <source>
        <dbReference type="Proteomes" id="UP001642483"/>
    </source>
</evidence>
<evidence type="ECO:0000313" key="2">
    <source>
        <dbReference type="EMBL" id="CAK8689194.1"/>
    </source>
</evidence>
<protein>
    <submittedName>
        <fullName evidence="2">Uncharacterized protein</fullName>
    </submittedName>
</protein>
<name>A0ABP0GEE8_CLALP</name>
<proteinExistence type="predicted"/>
<evidence type="ECO:0000256" key="1">
    <source>
        <dbReference type="SAM" id="MobiDB-lite"/>
    </source>
</evidence>
<feature type="region of interest" description="Disordered" evidence="1">
    <location>
        <begin position="47"/>
        <end position="69"/>
    </location>
</feature>
<comment type="caution">
    <text evidence="2">The sequence shown here is derived from an EMBL/GenBank/DDBJ whole genome shotgun (WGS) entry which is preliminary data.</text>
</comment>
<dbReference type="EMBL" id="CAWYQH010000108">
    <property type="protein sequence ID" value="CAK8689194.1"/>
    <property type="molecule type" value="Genomic_DNA"/>
</dbReference>
<reference evidence="2 3" key="1">
    <citation type="submission" date="2024-02" db="EMBL/GenBank/DDBJ databases">
        <authorList>
            <person name="Daric V."/>
            <person name="Darras S."/>
        </authorList>
    </citation>
    <scope>NUCLEOTIDE SEQUENCE [LARGE SCALE GENOMIC DNA]</scope>
</reference>
<keyword evidence="3" id="KW-1185">Reference proteome</keyword>
<dbReference type="Proteomes" id="UP001642483">
    <property type="component" value="Unassembled WGS sequence"/>
</dbReference>